<accession>Q5JLH0</accession>
<gene>
    <name evidence="1" type="primary">OJ1619_F12.16</name>
</gene>
<dbReference type="Proteomes" id="UP000817658">
    <property type="component" value="Chromosome 1"/>
</dbReference>
<sequence>MTPIVSGCCKRFEIILSLGVHQHNSSMMNTNCFLNTKIDALKPELPCPHIKNANKRLMLARRSSTWNCNGAVCSPAASSGAALPRRASPSAAAAASGKCAVADH</sequence>
<protein>
    <submittedName>
        <fullName evidence="1">Uncharacterized protein</fullName>
    </submittedName>
</protein>
<reference evidence="1" key="1">
    <citation type="journal article" date="2002" name="Nature">
        <title>The genome sequence and structure of rice chromosome 1.</title>
        <authorList>
            <person name="Sasaki T."/>
            <person name="Matsumoto T."/>
            <person name="Yamamoto K."/>
            <person name="Sakata K."/>
            <person name="Baba T."/>
            <person name="Katayose Y."/>
            <person name="Wu J."/>
            <person name="Niimura Y."/>
            <person name="Cheng Z."/>
            <person name="Nagamura Y."/>
            <person name="Antonio B.A."/>
            <person name="Kanamori H."/>
            <person name="Hosokawa S."/>
            <person name="Masukawa M."/>
            <person name="Arikawa K."/>
            <person name="Chiden Y."/>
            <person name="Hayashi M."/>
            <person name="Okamoto M."/>
            <person name="Ando T."/>
            <person name="Aoki H."/>
            <person name="Arita K."/>
            <person name="Hamada M."/>
            <person name="Harada C."/>
            <person name="Hijishita S."/>
            <person name="Honda M."/>
            <person name="Ichikawa Y."/>
            <person name="Idonuma A."/>
            <person name="Iijima M."/>
            <person name="Ikeda M."/>
            <person name="Ikeno M."/>
            <person name="Itoh S."/>
            <person name="Itoh T."/>
            <person name="Itoh Y."/>
            <person name="Itoh Y."/>
            <person name="Iwabuchi A."/>
            <person name="Kamiya K."/>
            <person name="Karasawa W."/>
            <person name="Katagiri S."/>
            <person name="Kikuta A."/>
            <person name="Kobayashi N."/>
            <person name="Kono I."/>
            <person name="Machita K."/>
            <person name="Maehara T."/>
            <person name="Mizuno H."/>
            <person name="Mizubayashi T."/>
            <person name="Mukai Y."/>
            <person name="Nagasaki H."/>
            <person name="Nakashima M."/>
            <person name="Nakama Y."/>
            <person name="Nakamichi Y."/>
            <person name="Nakamura M."/>
            <person name="Namiki N."/>
            <person name="Negishi M."/>
            <person name="Ohta I."/>
            <person name="Ono N."/>
            <person name="Saji S."/>
            <person name="Sakai K."/>
            <person name="Shibata M."/>
            <person name="Shimokawa T."/>
            <person name="Shomura A."/>
            <person name="Song J."/>
            <person name="Takazaki Y."/>
            <person name="Terasawa K."/>
            <person name="Tsuji K."/>
            <person name="Waki K."/>
            <person name="Yamagata H."/>
            <person name="Yamane H."/>
            <person name="Yoshiki S."/>
            <person name="Yoshihara R."/>
            <person name="Yukawa K."/>
            <person name="Zhong H."/>
            <person name="Iwama H."/>
            <person name="Endo T."/>
            <person name="Ito H."/>
            <person name="Hahn J.H."/>
            <person name="Kim H.I."/>
            <person name="Eun M.Y."/>
            <person name="Yano M."/>
            <person name="Jiang J."/>
            <person name="Gojobori T."/>
        </authorList>
    </citation>
    <scope>NUCLEOTIDE SEQUENCE [LARGE SCALE GENOMIC DNA]</scope>
</reference>
<proteinExistence type="predicted"/>
<evidence type="ECO:0000313" key="1">
    <source>
        <dbReference type="EMBL" id="BAD87688.1"/>
    </source>
</evidence>
<name>Q5JLH0_ORYSJ</name>
<organism evidence="1">
    <name type="scientific">Oryza sativa subsp. japonica</name>
    <name type="common">Rice</name>
    <dbReference type="NCBI Taxonomy" id="39947"/>
    <lineage>
        <taxon>Eukaryota</taxon>
        <taxon>Viridiplantae</taxon>
        <taxon>Streptophyta</taxon>
        <taxon>Embryophyta</taxon>
        <taxon>Tracheophyta</taxon>
        <taxon>Spermatophyta</taxon>
        <taxon>Magnoliopsida</taxon>
        <taxon>Liliopsida</taxon>
        <taxon>Poales</taxon>
        <taxon>Poaceae</taxon>
        <taxon>BOP clade</taxon>
        <taxon>Oryzoideae</taxon>
        <taxon>Oryzeae</taxon>
        <taxon>Oryzinae</taxon>
        <taxon>Oryza</taxon>
        <taxon>Oryza sativa</taxon>
    </lineage>
</organism>
<dbReference type="EMBL" id="AP003447">
    <property type="protein sequence ID" value="BAD87688.1"/>
    <property type="molecule type" value="Genomic_DNA"/>
</dbReference>
<dbReference type="AlphaFoldDB" id="Q5JLH0"/>